<dbReference type="InterPro" id="IPR029044">
    <property type="entry name" value="Nucleotide-diphossugar_trans"/>
</dbReference>
<dbReference type="Pfam" id="PF12804">
    <property type="entry name" value="NTP_transf_3"/>
    <property type="match status" value="1"/>
</dbReference>
<dbReference type="PANTHER" id="PTHR43777">
    <property type="entry name" value="MOLYBDENUM COFACTOR CYTIDYLYLTRANSFERASE"/>
    <property type="match status" value="1"/>
</dbReference>
<dbReference type="PANTHER" id="PTHR43777:SF1">
    <property type="entry name" value="MOLYBDENUM COFACTOR CYTIDYLYLTRANSFERASE"/>
    <property type="match status" value="1"/>
</dbReference>
<evidence type="ECO:0000256" key="1">
    <source>
        <dbReference type="ARBA" id="ARBA00022842"/>
    </source>
</evidence>
<proteinExistence type="predicted"/>
<dbReference type="AlphaFoldDB" id="A0A1M7S1N5"/>
<evidence type="ECO:0000259" key="2">
    <source>
        <dbReference type="Pfam" id="PF12804"/>
    </source>
</evidence>
<organism evidence="3 4">
    <name type="scientific">Erythrobacter sanguineus</name>
    <dbReference type="NCBI Taxonomy" id="198312"/>
    <lineage>
        <taxon>Bacteria</taxon>
        <taxon>Pseudomonadati</taxon>
        <taxon>Pseudomonadota</taxon>
        <taxon>Alphaproteobacteria</taxon>
        <taxon>Sphingomonadales</taxon>
        <taxon>Erythrobacteraceae</taxon>
        <taxon>Erythrobacter/Porphyrobacter group</taxon>
        <taxon>Erythrobacter</taxon>
    </lineage>
</organism>
<dbReference type="GO" id="GO:0016779">
    <property type="term" value="F:nucleotidyltransferase activity"/>
    <property type="evidence" value="ECO:0007669"/>
    <property type="project" value="UniProtKB-KW"/>
</dbReference>
<feature type="domain" description="MobA-like NTP transferase" evidence="2">
    <location>
        <begin position="8"/>
        <end position="166"/>
    </location>
</feature>
<gene>
    <name evidence="3" type="ORF">SAMN02745193_00774</name>
</gene>
<evidence type="ECO:0000313" key="3">
    <source>
        <dbReference type="EMBL" id="SHN52408.1"/>
    </source>
</evidence>
<accession>A0A1M7S1N5</accession>
<dbReference type="Gene3D" id="3.90.550.10">
    <property type="entry name" value="Spore Coat Polysaccharide Biosynthesis Protein SpsA, Chain A"/>
    <property type="match status" value="1"/>
</dbReference>
<dbReference type="SUPFAM" id="SSF53448">
    <property type="entry name" value="Nucleotide-diphospho-sugar transferases"/>
    <property type="match status" value="1"/>
</dbReference>
<sequence>MTLEGWGALVLAAGAGRRFGGGKLLALLGGVPVIRRTLDMVLTAGFGEVVVAVGADHEAVAGAVQGLACQIVSTPDWEDGMAASLHTGLAALAEPGKGLFVFLGDMPLVPVHLCPALAGMAEEAGYAARPRVGGRPGHPVAFAPAALPDLARLTGDQGATGLLNRRSAGVAYLDTDAMGAVLDIDNRSDLSAAERAWKAHATCATSDSAMSRGALPKP</sequence>
<dbReference type="InterPro" id="IPR025877">
    <property type="entry name" value="MobA-like_NTP_Trfase"/>
</dbReference>
<dbReference type="Proteomes" id="UP000184391">
    <property type="component" value="Unassembled WGS sequence"/>
</dbReference>
<keyword evidence="3" id="KW-0548">Nucleotidyltransferase</keyword>
<keyword evidence="4" id="KW-1185">Reference proteome</keyword>
<reference evidence="4" key="1">
    <citation type="submission" date="2016-12" db="EMBL/GenBank/DDBJ databases">
        <authorList>
            <person name="Varghese N."/>
            <person name="Submissions S."/>
        </authorList>
    </citation>
    <scope>NUCLEOTIDE SEQUENCE [LARGE SCALE GENOMIC DNA]</scope>
    <source>
        <strain evidence="4">DSM 11032</strain>
    </source>
</reference>
<keyword evidence="3" id="KW-0808">Transferase</keyword>
<dbReference type="OrthoDB" id="9779263at2"/>
<name>A0A1M7S1N5_9SPHN</name>
<dbReference type="EMBL" id="FRDF01000004">
    <property type="protein sequence ID" value="SHN52408.1"/>
    <property type="molecule type" value="Genomic_DNA"/>
</dbReference>
<evidence type="ECO:0000313" key="4">
    <source>
        <dbReference type="Proteomes" id="UP000184391"/>
    </source>
</evidence>
<dbReference type="STRING" id="198312.SAMN02745193_00774"/>
<keyword evidence="1" id="KW-0460">Magnesium</keyword>
<protein>
    <submittedName>
        <fullName evidence="3">Molybdenum cofactor cytidylyltransferase</fullName>
    </submittedName>
</protein>